<dbReference type="GO" id="GO:0043386">
    <property type="term" value="P:mycotoxin biosynthetic process"/>
    <property type="evidence" value="ECO:0007669"/>
    <property type="project" value="UniProtKB-ARBA"/>
</dbReference>
<dbReference type="PRINTS" id="PR00385">
    <property type="entry name" value="P450"/>
</dbReference>
<dbReference type="AlphaFoldDB" id="A0A9W9FCM4"/>
<dbReference type="PANTHER" id="PTHR24305:SF210">
    <property type="entry name" value="CYTOCHROME P450 MONOOXYGENASE ASQL-RELATED"/>
    <property type="match status" value="1"/>
</dbReference>
<name>A0A9W9FCM4_9EURO</name>
<dbReference type="FunFam" id="1.10.630.10:FF:000047">
    <property type="entry name" value="Cytochrome P450 monooxygenase"/>
    <property type="match status" value="1"/>
</dbReference>
<evidence type="ECO:0000313" key="12">
    <source>
        <dbReference type="Proteomes" id="UP001149165"/>
    </source>
</evidence>
<dbReference type="PANTHER" id="PTHR24305">
    <property type="entry name" value="CYTOCHROME P450"/>
    <property type="match status" value="1"/>
</dbReference>
<comment type="caution">
    <text evidence="11">The sequence shown here is derived from an EMBL/GenBank/DDBJ whole genome shotgun (WGS) entry which is preliminary data.</text>
</comment>
<evidence type="ECO:0008006" key="13">
    <source>
        <dbReference type="Google" id="ProtNLM"/>
    </source>
</evidence>
<keyword evidence="10" id="KW-0472">Membrane</keyword>
<keyword evidence="6 8" id="KW-0408">Iron</keyword>
<dbReference type="InterPro" id="IPR001128">
    <property type="entry name" value="Cyt_P450"/>
</dbReference>
<evidence type="ECO:0000256" key="9">
    <source>
        <dbReference type="RuleBase" id="RU000461"/>
    </source>
</evidence>
<feature type="transmembrane region" description="Helical" evidence="10">
    <location>
        <begin position="12"/>
        <end position="35"/>
    </location>
</feature>
<dbReference type="GO" id="GO:0020037">
    <property type="term" value="F:heme binding"/>
    <property type="evidence" value="ECO:0007669"/>
    <property type="project" value="InterPro"/>
</dbReference>
<organism evidence="11 12">
    <name type="scientific">Penicillium angulare</name>
    <dbReference type="NCBI Taxonomy" id="116970"/>
    <lineage>
        <taxon>Eukaryota</taxon>
        <taxon>Fungi</taxon>
        <taxon>Dikarya</taxon>
        <taxon>Ascomycota</taxon>
        <taxon>Pezizomycotina</taxon>
        <taxon>Eurotiomycetes</taxon>
        <taxon>Eurotiomycetidae</taxon>
        <taxon>Eurotiales</taxon>
        <taxon>Aspergillaceae</taxon>
        <taxon>Penicillium</taxon>
    </lineage>
</organism>
<keyword evidence="10" id="KW-1133">Transmembrane helix</keyword>
<dbReference type="PRINTS" id="PR00463">
    <property type="entry name" value="EP450I"/>
</dbReference>
<keyword evidence="4 8" id="KW-0479">Metal-binding</keyword>
<evidence type="ECO:0000256" key="7">
    <source>
        <dbReference type="ARBA" id="ARBA00023033"/>
    </source>
</evidence>
<reference evidence="11" key="1">
    <citation type="submission" date="2022-11" db="EMBL/GenBank/DDBJ databases">
        <authorList>
            <person name="Petersen C."/>
        </authorList>
    </citation>
    <scope>NUCLEOTIDE SEQUENCE</scope>
    <source>
        <strain evidence="11">IBT 30069</strain>
    </source>
</reference>
<dbReference type="Pfam" id="PF00067">
    <property type="entry name" value="p450"/>
    <property type="match status" value="1"/>
</dbReference>
<keyword evidence="7 9" id="KW-0503">Monooxygenase</keyword>
<evidence type="ECO:0000256" key="2">
    <source>
        <dbReference type="ARBA" id="ARBA00010617"/>
    </source>
</evidence>
<evidence type="ECO:0000256" key="1">
    <source>
        <dbReference type="ARBA" id="ARBA00001971"/>
    </source>
</evidence>
<dbReference type="OrthoDB" id="1470350at2759"/>
<evidence type="ECO:0000256" key="5">
    <source>
        <dbReference type="ARBA" id="ARBA00023002"/>
    </source>
</evidence>
<dbReference type="CDD" id="cd11058">
    <property type="entry name" value="CYP60B-like"/>
    <property type="match status" value="1"/>
</dbReference>
<dbReference type="GO" id="GO:0005506">
    <property type="term" value="F:iron ion binding"/>
    <property type="evidence" value="ECO:0007669"/>
    <property type="project" value="InterPro"/>
</dbReference>
<comment type="cofactor">
    <cofactor evidence="1 8">
        <name>heme</name>
        <dbReference type="ChEBI" id="CHEBI:30413"/>
    </cofactor>
</comment>
<dbReference type="InterPro" id="IPR050121">
    <property type="entry name" value="Cytochrome_P450_monoxygenase"/>
</dbReference>
<dbReference type="InterPro" id="IPR036396">
    <property type="entry name" value="Cyt_P450_sf"/>
</dbReference>
<keyword evidence="5 9" id="KW-0560">Oxidoreductase</keyword>
<dbReference type="PROSITE" id="PS00086">
    <property type="entry name" value="CYTOCHROME_P450"/>
    <property type="match status" value="1"/>
</dbReference>
<gene>
    <name evidence="11" type="ORF">N7456_008351</name>
</gene>
<dbReference type="EMBL" id="JAPQKH010000005">
    <property type="protein sequence ID" value="KAJ5097630.1"/>
    <property type="molecule type" value="Genomic_DNA"/>
</dbReference>
<evidence type="ECO:0000256" key="10">
    <source>
        <dbReference type="SAM" id="Phobius"/>
    </source>
</evidence>
<evidence type="ECO:0000256" key="8">
    <source>
        <dbReference type="PIRSR" id="PIRSR602401-1"/>
    </source>
</evidence>
<protein>
    <recommendedName>
        <fullName evidence="13">Cytochrome P450</fullName>
    </recommendedName>
</protein>
<comment type="similarity">
    <text evidence="2 9">Belongs to the cytochrome P450 family.</text>
</comment>
<evidence type="ECO:0000256" key="4">
    <source>
        <dbReference type="ARBA" id="ARBA00022723"/>
    </source>
</evidence>
<dbReference type="GO" id="GO:0016705">
    <property type="term" value="F:oxidoreductase activity, acting on paired donors, with incorporation or reduction of molecular oxygen"/>
    <property type="evidence" value="ECO:0007669"/>
    <property type="project" value="InterPro"/>
</dbReference>
<dbReference type="SUPFAM" id="SSF48264">
    <property type="entry name" value="Cytochrome P450"/>
    <property type="match status" value="1"/>
</dbReference>
<dbReference type="Gene3D" id="1.10.630.10">
    <property type="entry name" value="Cytochrome P450"/>
    <property type="match status" value="1"/>
</dbReference>
<keyword evidence="12" id="KW-1185">Reference proteome</keyword>
<feature type="binding site" description="axial binding residue" evidence="8">
    <location>
        <position position="454"/>
    </location>
    <ligand>
        <name>heme</name>
        <dbReference type="ChEBI" id="CHEBI:30413"/>
    </ligand>
    <ligandPart>
        <name>Fe</name>
        <dbReference type="ChEBI" id="CHEBI:18248"/>
    </ligandPart>
</feature>
<evidence type="ECO:0000256" key="3">
    <source>
        <dbReference type="ARBA" id="ARBA00022617"/>
    </source>
</evidence>
<keyword evidence="10" id="KW-0812">Transmembrane</keyword>
<evidence type="ECO:0000313" key="11">
    <source>
        <dbReference type="EMBL" id="KAJ5097630.1"/>
    </source>
</evidence>
<proteinExistence type="inferred from homology"/>
<dbReference type="InterPro" id="IPR017972">
    <property type="entry name" value="Cyt_P450_CS"/>
</dbReference>
<reference evidence="11" key="2">
    <citation type="journal article" date="2023" name="IMA Fungus">
        <title>Comparative genomic study of the Penicillium genus elucidates a diverse pangenome and 15 lateral gene transfer events.</title>
        <authorList>
            <person name="Petersen C."/>
            <person name="Sorensen T."/>
            <person name="Nielsen M.R."/>
            <person name="Sondergaard T.E."/>
            <person name="Sorensen J.L."/>
            <person name="Fitzpatrick D.A."/>
            <person name="Frisvad J.C."/>
            <person name="Nielsen K.L."/>
        </authorList>
    </citation>
    <scope>NUCLEOTIDE SEQUENCE</scope>
    <source>
        <strain evidence="11">IBT 30069</strain>
    </source>
</reference>
<sequence>MLCTATTSSILFWILSAGSLLVLWLIGSSIYHLYFSPLSRFPGPRLWAFSYIPLQLSVLRGHNHLDVTALHDRYGPVVRISPTELAFNTPQAFRDIYGSRSGGCFPKDRSHYITPANGVDHLVSAVDNASHARQRRLLSHAFSDHALRDQEGLIRGYVDTLISKLRTEVEKKGTNASLDIKNWMNYTTFDITGDLMFGESFDCLKDSQLHPWIRLIFSSIKAISFAGVAQQFPLLRLLLDAMIPKEVTRRAREHFNLAAQRVDRRLEANISRPDFISAILQNGLSEAKGPYMDGKRIMSRAEIHSNAFILIVAGSETSATLLSGCIFYLCTNPHAMRRLTTEIRSAFANDNDITFRTIASLKYLAAVIEESLRMYPPFVTSLSRIVPKGGSIVDGEIIAEGTTVACHHYASYHSASNFTFPHSFLPERFLGQDPRFVEDKRDVLQPFSLGPRNCLGKNLAYCEIRLILCKLLYNFDVVLCPESSNWTDQKVYFLWDKPALMVTLQPCISERKES</sequence>
<dbReference type="InterPro" id="IPR002401">
    <property type="entry name" value="Cyt_P450_E_grp-I"/>
</dbReference>
<keyword evidence="3 8" id="KW-0349">Heme</keyword>
<dbReference type="GO" id="GO:0004497">
    <property type="term" value="F:monooxygenase activity"/>
    <property type="evidence" value="ECO:0007669"/>
    <property type="project" value="UniProtKB-KW"/>
</dbReference>
<evidence type="ECO:0000256" key="6">
    <source>
        <dbReference type="ARBA" id="ARBA00023004"/>
    </source>
</evidence>
<accession>A0A9W9FCM4</accession>
<dbReference type="Proteomes" id="UP001149165">
    <property type="component" value="Unassembled WGS sequence"/>
</dbReference>